<reference evidence="3 4" key="1">
    <citation type="journal article" date="2021" name="Nat. Commun.">
        <title>Genetic determinants of endophytism in the Arabidopsis root mycobiome.</title>
        <authorList>
            <person name="Mesny F."/>
            <person name="Miyauchi S."/>
            <person name="Thiergart T."/>
            <person name="Pickel B."/>
            <person name="Atanasova L."/>
            <person name="Karlsson M."/>
            <person name="Huettel B."/>
            <person name="Barry K.W."/>
            <person name="Haridas S."/>
            <person name="Chen C."/>
            <person name="Bauer D."/>
            <person name="Andreopoulos W."/>
            <person name="Pangilinan J."/>
            <person name="LaButti K."/>
            <person name="Riley R."/>
            <person name="Lipzen A."/>
            <person name="Clum A."/>
            <person name="Drula E."/>
            <person name="Henrissat B."/>
            <person name="Kohler A."/>
            <person name="Grigoriev I.V."/>
            <person name="Martin F.M."/>
            <person name="Hacquard S."/>
        </authorList>
    </citation>
    <scope>NUCLEOTIDE SEQUENCE [LARGE SCALE GENOMIC DNA]</scope>
    <source>
        <strain evidence="3 4">MPI-SDFR-AT-0080</strain>
    </source>
</reference>
<dbReference type="PANTHER" id="PTHR35186:SF4">
    <property type="entry name" value="PRION-INHIBITION AND PROPAGATION HELO DOMAIN-CONTAINING PROTEIN"/>
    <property type="match status" value="1"/>
</dbReference>
<accession>A0ABQ8G7U6</accession>
<sequence length="619" mass="69521">MQTHVPAHVTRAVRLLGGGCVCKRSRQLHNGAEPADGRFSEPCEESTPAGRPSKFEMSGAEIAGLVLAVVPIVAAAAEHQRRVIDTANTALRPKVKDEKLASQYQHLHNEVSLLNLNIRDLISDLPSLTTDEKHKLLALEKPLWEDERVSLALAQRLGSSADAFVDTVQKILNTLDGILSDRVLKLAKSDIVQPQPTLFAKLEHLRVYGGDPKDLKGRIRFTTSDSKRRKALAALTDQNKTLERFIRHRTVPEIADISAQAGESNSWKLPPHSRARNLIHTVYDALARVWTLHCNCPSPHEARLSLCGCFAWFEGASDDELAMFISTGHEAHRAWQEGCVRIASPRPRRDSLVRFTDISRGSGTTSVASSEAGKKIHVESICAIVSQARRSNVALLVEYESNTLWHRARKRTIPKQESCITLDHLLRHQGQRKLKEKRVLAVVLAHSLLHLCDSSWLKNEWDKTHISFFRSAANQLNLKPYLHADFQALSGEIDKSAMLQLHPSPAILALGILLLELQIWEPIENKRRPEDLTDDGLENVNTNLMTAERVFMESDDEIFENYRKAVRACLNCDFLDEREVDFNDDEVRFLVYENIVAPLEKELYQGWKMGPADLVGVLA</sequence>
<feature type="domain" description="DUF7580" evidence="2">
    <location>
        <begin position="272"/>
        <end position="604"/>
    </location>
</feature>
<keyword evidence="4" id="KW-1185">Reference proteome</keyword>
<dbReference type="Proteomes" id="UP000774617">
    <property type="component" value="Unassembled WGS sequence"/>
</dbReference>
<evidence type="ECO:0000313" key="3">
    <source>
        <dbReference type="EMBL" id="KAH7047477.1"/>
    </source>
</evidence>
<gene>
    <name evidence="3" type="ORF">B0J12DRAFT_123801</name>
</gene>
<dbReference type="Pfam" id="PF24476">
    <property type="entry name" value="DUF7580"/>
    <property type="match status" value="1"/>
</dbReference>
<organism evidence="3 4">
    <name type="scientific">Macrophomina phaseolina</name>
    <dbReference type="NCBI Taxonomy" id="35725"/>
    <lineage>
        <taxon>Eukaryota</taxon>
        <taxon>Fungi</taxon>
        <taxon>Dikarya</taxon>
        <taxon>Ascomycota</taxon>
        <taxon>Pezizomycotina</taxon>
        <taxon>Dothideomycetes</taxon>
        <taxon>Dothideomycetes incertae sedis</taxon>
        <taxon>Botryosphaeriales</taxon>
        <taxon>Botryosphaeriaceae</taxon>
        <taxon>Macrophomina</taxon>
    </lineage>
</organism>
<name>A0ABQ8G7U6_9PEZI</name>
<evidence type="ECO:0000259" key="2">
    <source>
        <dbReference type="Pfam" id="PF24476"/>
    </source>
</evidence>
<dbReference type="PANTHER" id="PTHR35186">
    <property type="entry name" value="ANK_REP_REGION DOMAIN-CONTAINING PROTEIN"/>
    <property type="match status" value="1"/>
</dbReference>
<evidence type="ECO:0000313" key="4">
    <source>
        <dbReference type="Proteomes" id="UP000774617"/>
    </source>
</evidence>
<dbReference type="InterPro" id="IPR056002">
    <property type="entry name" value="DUF7580"/>
</dbReference>
<dbReference type="EMBL" id="JAGTJR010000016">
    <property type="protein sequence ID" value="KAH7047477.1"/>
    <property type="molecule type" value="Genomic_DNA"/>
</dbReference>
<feature type="region of interest" description="Disordered" evidence="1">
    <location>
        <begin position="31"/>
        <end position="54"/>
    </location>
</feature>
<evidence type="ECO:0000256" key="1">
    <source>
        <dbReference type="SAM" id="MobiDB-lite"/>
    </source>
</evidence>
<protein>
    <recommendedName>
        <fullName evidence="2">DUF7580 domain-containing protein</fullName>
    </recommendedName>
</protein>
<proteinExistence type="predicted"/>
<comment type="caution">
    <text evidence="3">The sequence shown here is derived from an EMBL/GenBank/DDBJ whole genome shotgun (WGS) entry which is preliminary data.</text>
</comment>